<dbReference type="SUPFAM" id="SSF46548">
    <property type="entry name" value="alpha-helical ferredoxin"/>
    <property type="match status" value="1"/>
</dbReference>
<evidence type="ECO:0000256" key="1">
    <source>
        <dbReference type="ARBA" id="ARBA00022485"/>
    </source>
</evidence>
<dbReference type="Gene3D" id="1.20.950.20">
    <property type="entry name" value="Transmembrane di-heme cytochromes, Chain C"/>
    <property type="match status" value="1"/>
</dbReference>
<dbReference type="Gene3D" id="1.10.1060.10">
    <property type="entry name" value="Alpha-helical ferredoxin"/>
    <property type="match status" value="1"/>
</dbReference>
<reference evidence="8 9" key="1">
    <citation type="submission" date="2018-10" db="EMBL/GenBank/DDBJ databases">
        <title>Dokdonia luteus sp. nov., isolated from sea water.</title>
        <authorList>
            <person name="Zhou L.Y."/>
            <person name="Du Z.J."/>
        </authorList>
    </citation>
    <scope>NUCLEOTIDE SEQUENCE [LARGE SCALE GENOMIC DNA]</scope>
    <source>
        <strain evidence="8 9">SH27</strain>
    </source>
</reference>
<feature type="transmembrane region" description="Helical" evidence="6">
    <location>
        <begin position="68"/>
        <end position="89"/>
    </location>
</feature>
<sequence>MQYIPNIVFIIALILGVGFFAKNVKKLLRNINLGRDIDRSDNKPARWKNMAKIALGQYKMVKRPVSGIIHVIVYLGFIIINIEVLEIIIDGIFGTHRIFSFLGGFYDFLIGTFEIFAALVFVGVVIFWIRRNVMNIKRFMAREMTSWPKLDANLILYFEMVLMGLFLTMNAADLQLQIQGADHYASTTGEIMGAFPISQYIAPLFEGMSTSSLVILERAAWWLHILGILVFLNYLYYSKHLHILLAFPNTWYAKLKPQGEFTNVEAVTKEVMLMMDPDADPFAAPPEDEAEGEPEKFGASDVMDLNWVQLMNSYSCTECGRCTSECPANQTGKLLSPRKIMMDTRDRLETVGKNIDANKGVFIPDGKQLLDDYITKEELWACTTCNACVEACPIGIDPLSIIMEMRRYMVMEESSAPTDLNNAMTNIENNGAPWPFNQMDRGNWISEN</sequence>
<evidence type="ECO:0000256" key="6">
    <source>
        <dbReference type="SAM" id="Phobius"/>
    </source>
</evidence>
<keyword evidence="1" id="KW-0004">4Fe-4S</keyword>
<keyword evidence="2" id="KW-0479">Metal-binding</keyword>
<feature type="transmembrane region" description="Helical" evidence="6">
    <location>
        <begin position="6"/>
        <end position="24"/>
    </location>
</feature>
<comment type="caution">
    <text evidence="8">The sequence shown here is derived from an EMBL/GenBank/DDBJ whole genome shotgun (WGS) entry which is preliminary data.</text>
</comment>
<dbReference type="EMBL" id="REFV01000004">
    <property type="protein sequence ID" value="RMB60911.1"/>
    <property type="molecule type" value="Genomic_DNA"/>
</dbReference>
<keyword evidence="4" id="KW-0408">Iron</keyword>
<feature type="transmembrane region" description="Helical" evidence="6">
    <location>
        <begin position="150"/>
        <end position="169"/>
    </location>
</feature>
<keyword evidence="3" id="KW-0560">Oxidoreductase</keyword>
<feature type="domain" description="4Fe-4S ferredoxin-type" evidence="7">
    <location>
        <begin position="307"/>
        <end position="337"/>
    </location>
</feature>
<keyword evidence="5" id="KW-0411">Iron-sulfur</keyword>
<evidence type="ECO:0000313" key="8">
    <source>
        <dbReference type="EMBL" id="RMB60911.1"/>
    </source>
</evidence>
<dbReference type="SUPFAM" id="SSF103501">
    <property type="entry name" value="Respiratory nitrate reductase 1 gamma chain"/>
    <property type="match status" value="1"/>
</dbReference>
<dbReference type="GO" id="GO:0051539">
    <property type="term" value="F:4 iron, 4 sulfur cluster binding"/>
    <property type="evidence" value="ECO:0007669"/>
    <property type="project" value="UniProtKB-KW"/>
</dbReference>
<feature type="domain" description="4Fe-4S ferredoxin-type" evidence="7">
    <location>
        <begin position="371"/>
        <end position="402"/>
    </location>
</feature>
<keyword evidence="6" id="KW-0812">Transmembrane</keyword>
<accession>A0A3M0G7B4</accession>
<dbReference type="OrthoDB" id="9769677at2"/>
<dbReference type="Pfam" id="PF13187">
    <property type="entry name" value="Fer4_9"/>
    <property type="match status" value="1"/>
</dbReference>
<organism evidence="8 9">
    <name type="scientific">Dokdonia sinensis</name>
    <dbReference type="NCBI Taxonomy" id="2479847"/>
    <lineage>
        <taxon>Bacteria</taxon>
        <taxon>Pseudomonadati</taxon>
        <taxon>Bacteroidota</taxon>
        <taxon>Flavobacteriia</taxon>
        <taxon>Flavobacteriales</taxon>
        <taxon>Flavobacteriaceae</taxon>
        <taxon>Dokdonia</taxon>
    </lineage>
</organism>
<dbReference type="PROSITE" id="PS51379">
    <property type="entry name" value="4FE4S_FER_2"/>
    <property type="match status" value="2"/>
</dbReference>
<evidence type="ECO:0000256" key="2">
    <source>
        <dbReference type="ARBA" id="ARBA00022723"/>
    </source>
</evidence>
<dbReference type="PANTHER" id="PTHR43255:SF1">
    <property type="entry name" value="IRON-SULFUR-BINDING OXIDOREDUCTASE FADF-RELATED"/>
    <property type="match status" value="1"/>
</dbReference>
<dbReference type="GO" id="GO:0005886">
    <property type="term" value="C:plasma membrane"/>
    <property type="evidence" value="ECO:0007669"/>
    <property type="project" value="TreeGrafter"/>
</dbReference>
<dbReference type="InterPro" id="IPR017896">
    <property type="entry name" value="4Fe4S_Fe-S-bd"/>
</dbReference>
<keyword evidence="6" id="KW-0472">Membrane</keyword>
<dbReference type="InterPro" id="IPR051460">
    <property type="entry name" value="HdrC_iron-sulfur_subunit"/>
</dbReference>
<proteinExistence type="predicted"/>
<dbReference type="Proteomes" id="UP000281985">
    <property type="component" value="Unassembled WGS sequence"/>
</dbReference>
<dbReference type="GO" id="GO:0016491">
    <property type="term" value="F:oxidoreductase activity"/>
    <property type="evidence" value="ECO:0007669"/>
    <property type="project" value="UniProtKB-KW"/>
</dbReference>
<evidence type="ECO:0000256" key="5">
    <source>
        <dbReference type="ARBA" id="ARBA00023014"/>
    </source>
</evidence>
<name>A0A3M0G7B4_9FLAO</name>
<dbReference type="InterPro" id="IPR009051">
    <property type="entry name" value="Helical_ferredxn"/>
</dbReference>
<dbReference type="PROSITE" id="PS00198">
    <property type="entry name" value="4FE4S_FER_1"/>
    <property type="match status" value="1"/>
</dbReference>
<evidence type="ECO:0000256" key="3">
    <source>
        <dbReference type="ARBA" id="ARBA00023002"/>
    </source>
</evidence>
<keyword evidence="6" id="KW-1133">Transmembrane helix</keyword>
<feature type="transmembrane region" description="Helical" evidence="6">
    <location>
        <begin position="109"/>
        <end position="129"/>
    </location>
</feature>
<evidence type="ECO:0000256" key="4">
    <source>
        <dbReference type="ARBA" id="ARBA00023004"/>
    </source>
</evidence>
<dbReference type="AlphaFoldDB" id="A0A3M0G7B4"/>
<protein>
    <submittedName>
        <fullName evidence="8">(Fe-S)-binding protein</fullName>
    </submittedName>
</protein>
<evidence type="ECO:0000259" key="7">
    <source>
        <dbReference type="PROSITE" id="PS51379"/>
    </source>
</evidence>
<dbReference type="InterPro" id="IPR017900">
    <property type="entry name" value="4Fe4S_Fe_S_CS"/>
</dbReference>
<dbReference type="GO" id="GO:0046872">
    <property type="term" value="F:metal ion binding"/>
    <property type="evidence" value="ECO:0007669"/>
    <property type="project" value="UniProtKB-KW"/>
</dbReference>
<dbReference type="PANTHER" id="PTHR43255">
    <property type="entry name" value="IRON-SULFUR-BINDING OXIDOREDUCTASE FADF-RELATED-RELATED"/>
    <property type="match status" value="1"/>
</dbReference>
<dbReference type="RefSeq" id="WP_121916646.1">
    <property type="nucleotide sequence ID" value="NZ_REFV01000004.1"/>
</dbReference>
<evidence type="ECO:0000313" key="9">
    <source>
        <dbReference type="Proteomes" id="UP000281985"/>
    </source>
</evidence>
<dbReference type="InterPro" id="IPR036197">
    <property type="entry name" value="NarG-like_sf"/>
</dbReference>
<gene>
    <name evidence="8" type="ORF">EAX61_05350</name>
</gene>
<feature type="transmembrane region" description="Helical" evidence="6">
    <location>
        <begin position="219"/>
        <end position="237"/>
    </location>
</feature>
<keyword evidence="9" id="KW-1185">Reference proteome</keyword>